<gene>
    <name evidence="8" type="ORF">F503_01674</name>
</gene>
<dbReference type="GO" id="GO:0140268">
    <property type="term" value="C:endoplasmic reticulum-plasma membrane contact site"/>
    <property type="evidence" value="ECO:0007669"/>
    <property type="project" value="TreeGrafter"/>
</dbReference>
<dbReference type="GO" id="GO:0032541">
    <property type="term" value="C:cortical endoplasmic reticulum"/>
    <property type="evidence" value="ECO:0007669"/>
    <property type="project" value="TreeGrafter"/>
</dbReference>
<dbReference type="PANTHER" id="PTHR23319:SF4">
    <property type="entry name" value="GRAM DOMAIN CONTAINING 1B, ISOFORM E"/>
    <property type="match status" value="1"/>
</dbReference>
<evidence type="ECO:0000256" key="3">
    <source>
        <dbReference type="ARBA" id="ARBA00022692"/>
    </source>
</evidence>
<dbReference type="InterPro" id="IPR051482">
    <property type="entry name" value="Cholesterol_transport"/>
</dbReference>
<dbReference type="SMART" id="SM00568">
    <property type="entry name" value="GRAM"/>
    <property type="match status" value="1"/>
</dbReference>
<dbReference type="HOGENOM" id="CLU_006864_0_0_1"/>
<dbReference type="Pfam" id="PF02893">
    <property type="entry name" value="GRAM"/>
    <property type="match status" value="1"/>
</dbReference>
<feature type="compositionally biased region" description="Polar residues" evidence="6">
    <location>
        <begin position="58"/>
        <end position="68"/>
    </location>
</feature>
<feature type="compositionally biased region" description="Basic and acidic residues" evidence="6">
    <location>
        <begin position="459"/>
        <end position="470"/>
    </location>
</feature>
<feature type="compositionally biased region" description="Low complexity" evidence="6">
    <location>
        <begin position="69"/>
        <end position="82"/>
    </location>
</feature>
<dbReference type="Proteomes" id="UP000016923">
    <property type="component" value="Unassembled WGS sequence"/>
</dbReference>
<dbReference type="VEuPathDB" id="FungiDB:F503_01674"/>
<comment type="subcellular location">
    <subcellularLocation>
        <location evidence="1">Membrane</location>
        <topology evidence="1">Single-pass membrane protein</topology>
    </subcellularLocation>
</comment>
<keyword evidence="5" id="KW-0472">Membrane</keyword>
<evidence type="ECO:0000256" key="1">
    <source>
        <dbReference type="ARBA" id="ARBA00004167"/>
    </source>
</evidence>
<dbReference type="EMBL" id="KE148183">
    <property type="protein sequence ID" value="EPE02236.1"/>
    <property type="molecule type" value="Genomic_DNA"/>
</dbReference>
<keyword evidence="9" id="KW-1185">Reference proteome</keyword>
<evidence type="ECO:0000256" key="5">
    <source>
        <dbReference type="ARBA" id="ARBA00023136"/>
    </source>
</evidence>
<feature type="region of interest" description="Disordered" evidence="6">
    <location>
        <begin position="1268"/>
        <end position="1308"/>
    </location>
</feature>
<protein>
    <submittedName>
        <fullName evidence="8">Gram domain-containing protein</fullName>
    </submittedName>
</protein>
<reference evidence="8 9" key="1">
    <citation type="journal article" date="2013" name="BMC Genomics">
        <title>The genome and transcriptome of the pine saprophyte Ophiostoma piceae, and a comparison with the bark beetle-associated pine pathogen Grosmannia clavigera.</title>
        <authorList>
            <person name="Haridas S."/>
            <person name="Wang Y."/>
            <person name="Lim L."/>
            <person name="Massoumi Alamouti S."/>
            <person name="Jackman S."/>
            <person name="Docking R."/>
            <person name="Robertson G."/>
            <person name="Birol I."/>
            <person name="Bohlmann J."/>
            <person name="Breuil C."/>
        </authorList>
    </citation>
    <scope>NUCLEOTIDE SEQUENCE [LARGE SCALE GENOMIC DNA]</scope>
    <source>
        <strain evidence="8 9">UAMH 11346</strain>
    </source>
</reference>
<feature type="region of interest" description="Disordered" evidence="6">
    <location>
        <begin position="542"/>
        <end position="639"/>
    </location>
</feature>
<dbReference type="InterPro" id="IPR011993">
    <property type="entry name" value="PH-like_dom_sf"/>
</dbReference>
<dbReference type="GO" id="GO:0032934">
    <property type="term" value="F:sterol binding"/>
    <property type="evidence" value="ECO:0007669"/>
    <property type="project" value="TreeGrafter"/>
</dbReference>
<dbReference type="PANTHER" id="PTHR23319">
    <property type="entry name" value="GRAM DOMAIN CONTAINING 1B, ISOFORM E"/>
    <property type="match status" value="1"/>
</dbReference>
<dbReference type="InterPro" id="IPR004182">
    <property type="entry name" value="GRAM"/>
</dbReference>
<evidence type="ECO:0000259" key="7">
    <source>
        <dbReference type="PROSITE" id="PS51778"/>
    </source>
</evidence>
<feature type="region of interest" description="Disordered" evidence="6">
    <location>
        <begin position="794"/>
        <end position="871"/>
    </location>
</feature>
<sequence length="1335" mass="140985">MDSGPVLGKTTTTITSAGTSSTAFADDSLSSPTTAGRSKLQDKLLPRSITGSRRWKRTGQQPGAPQQQSLTSRTGSFSLSSSADRDSPREMLRGRSHRRDAAAAAADVADEDYSGRSDDDITISSHPSQIGYLTTSSPLVQADHLQDIRTPAPASDDIDRFSRASTFHPEVSRSRSTLSRKSSSNLGSSIPSLTTSKTGLAPPTSKSKNRRTPSPAGRFRSVFKKKSPAASIASVDSQSPERSRPGDSDDANTAFPSVPDEASAPRPSIHPPSDAPTNQPDTSKVAPTERFRRLSRGQKVDTIARPETPPSTADNSPPVIVNTPPTPTEPSFLSTTTVARPQTAAPASRDPASQGFDSGGSSPSSLSNSMLAQRRSRAGSASLVPSKLSSFTLAPLTPTPENGPNTPSASGFFSTVISAAQNATNSLSNTITPWGNPGKKSATGKDQDDKSASSTTGGDDDHSQKEDHAVEVGSSLGPSLAASESADSKEPAIKTLGQGDLSLSHLGIADQPTTASGANSAAVVALTSALASSNTATMGAQSPVLGAQRVSEVSTGSRNRSDSAPADSTQFHAAPESLDQGSEGSFQAGGRPGSVSDFAGHDTPPNASIYGDKQPEQIQRTSSIRSAIGRHRNRGSSAVSGGTIAAAIAAANASLAHPAANGSTPKLTGFAVASKKRNRDFHNLFKSVPDDDYLIEDYSCALQREILAHGRIYVSEGHLCFSSNILGWVTTLVMSFDEIVSVEKRSTALVFKNGLMISTLHAKHIFASFASRDSTYDLIVKIWKLGHPSLQSSVNGVHIDETGGDKTEKIEDGDAEEASAGSRSASESEQDSDDDSNDVYDEDDEEDLNDAAQNSEPNSNGGSGGAGDTETDKVVTRKVSGPAALGGAGAGGAANGANGANLDKSKDAAVAAAGGAGGDFPGPTTHAPTDCGDSGSHYDKILADEVIPAPLGKVFSYMFGNASVTFMPKWLSSDQKCFDIQMGEKKGLGQDNKTRTFSYIKPLNAAIGPRQTKCIVTEQIDVLDFEKAIHILCSTQNPDVPNGNIFTVKTKYCLSWGEGNGTRVQMNCTTEWTGKSWIKVPIEKAANEGQAQYGRELFAGLKEALSSRSRAGTVPAKGATGGKPTGGKKSRKSKVAHAPGGVASDSDRAVASSIRKGASTKSDWGLLEPVHAILGSAVDIFQPLLTGNVMYGLLVGLLVASWFGFRGGNAGNGVDPSGPIVGGPRRPYISDRSYYPDRLAAYDEMWRREESELWDWLEERVGLDRLGRNEFPSSSAQQQQQQKKKQQFHQHKRAERNVEEKLREERMDEREIREAIRVTEEKLRVLKEVVDKREA</sequence>
<feature type="compositionally biased region" description="Polar residues" evidence="6">
    <location>
        <begin position="122"/>
        <end position="139"/>
    </location>
</feature>
<feature type="compositionally biased region" description="Basic residues" evidence="6">
    <location>
        <begin position="1126"/>
        <end position="1135"/>
    </location>
</feature>
<accession>S3BS98</accession>
<feature type="compositionally biased region" description="Acidic residues" evidence="6">
    <location>
        <begin position="828"/>
        <end position="849"/>
    </location>
</feature>
<dbReference type="GO" id="GO:0120015">
    <property type="term" value="F:sterol transfer activity"/>
    <property type="evidence" value="ECO:0007669"/>
    <property type="project" value="TreeGrafter"/>
</dbReference>
<evidence type="ECO:0000313" key="9">
    <source>
        <dbReference type="Proteomes" id="UP000016923"/>
    </source>
</evidence>
<dbReference type="InterPro" id="IPR031968">
    <property type="entry name" value="VASt"/>
</dbReference>
<feature type="compositionally biased region" description="Basic and acidic residues" evidence="6">
    <location>
        <begin position="798"/>
        <end position="812"/>
    </location>
</feature>
<dbReference type="OrthoDB" id="2162691at2759"/>
<organism evidence="8 9">
    <name type="scientific">Ophiostoma piceae (strain UAMH 11346)</name>
    <name type="common">Sap stain fungus</name>
    <dbReference type="NCBI Taxonomy" id="1262450"/>
    <lineage>
        <taxon>Eukaryota</taxon>
        <taxon>Fungi</taxon>
        <taxon>Dikarya</taxon>
        <taxon>Ascomycota</taxon>
        <taxon>Pezizomycotina</taxon>
        <taxon>Sordariomycetes</taxon>
        <taxon>Sordariomycetidae</taxon>
        <taxon>Ophiostomatales</taxon>
        <taxon>Ophiostomataceae</taxon>
        <taxon>Ophiostoma</taxon>
    </lineage>
</organism>
<feature type="region of interest" description="Disordered" evidence="6">
    <location>
        <begin position="1"/>
        <end position="388"/>
    </location>
</feature>
<feature type="compositionally biased region" description="Polar residues" evidence="6">
    <location>
        <begin position="616"/>
        <end position="625"/>
    </location>
</feature>
<feature type="compositionally biased region" description="Basic and acidic residues" evidence="6">
    <location>
        <begin position="83"/>
        <end position="93"/>
    </location>
</feature>
<evidence type="ECO:0000256" key="2">
    <source>
        <dbReference type="ARBA" id="ARBA00006582"/>
    </source>
</evidence>
<evidence type="ECO:0000256" key="4">
    <source>
        <dbReference type="ARBA" id="ARBA00022989"/>
    </source>
</evidence>
<dbReference type="STRING" id="1262450.S3BS98"/>
<proteinExistence type="inferred from homology"/>
<keyword evidence="3" id="KW-0812">Transmembrane</keyword>
<dbReference type="GO" id="GO:0005886">
    <property type="term" value="C:plasma membrane"/>
    <property type="evidence" value="ECO:0007669"/>
    <property type="project" value="TreeGrafter"/>
</dbReference>
<feature type="region of interest" description="Disordered" evidence="6">
    <location>
        <begin position="427"/>
        <end position="490"/>
    </location>
</feature>
<feature type="compositionally biased region" description="Basic residues" evidence="6">
    <location>
        <begin position="1282"/>
        <end position="1294"/>
    </location>
</feature>
<feature type="compositionally biased region" description="Low complexity" evidence="6">
    <location>
        <begin position="353"/>
        <end position="369"/>
    </location>
</feature>
<evidence type="ECO:0000313" key="8">
    <source>
        <dbReference type="EMBL" id="EPE02236.1"/>
    </source>
</evidence>
<dbReference type="GO" id="GO:0005739">
    <property type="term" value="C:mitochondrion"/>
    <property type="evidence" value="ECO:0007669"/>
    <property type="project" value="TreeGrafter"/>
</dbReference>
<dbReference type="Pfam" id="PF16016">
    <property type="entry name" value="VASt"/>
    <property type="match status" value="1"/>
</dbReference>
<dbReference type="OMA" id="PSGNMIS"/>
<comment type="similarity">
    <text evidence="2">Belongs to the YSP2 family.</text>
</comment>
<dbReference type="PROSITE" id="PS51778">
    <property type="entry name" value="VAST"/>
    <property type="match status" value="1"/>
</dbReference>
<feature type="compositionally biased region" description="Basic and acidic residues" evidence="6">
    <location>
        <begin position="1295"/>
        <end position="1308"/>
    </location>
</feature>
<feature type="region of interest" description="Disordered" evidence="6">
    <location>
        <begin position="1109"/>
        <end position="1149"/>
    </location>
</feature>
<keyword evidence="4" id="KW-1133">Transmembrane helix</keyword>
<dbReference type="GO" id="GO:0005789">
    <property type="term" value="C:endoplasmic reticulum membrane"/>
    <property type="evidence" value="ECO:0007669"/>
    <property type="project" value="TreeGrafter"/>
</dbReference>
<dbReference type="Gene3D" id="2.30.29.30">
    <property type="entry name" value="Pleckstrin-homology domain (PH domain)/Phosphotyrosine-binding domain (PTB)"/>
    <property type="match status" value="1"/>
</dbReference>
<feature type="compositionally biased region" description="Low complexity" evidence="6">
    <location>
        <begin position="10"/>
        <end position="25"/>
    </location>
</feature>
<feature type="compositionally biased region" description="Low complexity" evidence="6">
    <location>
        <begin position="818"/>
        <end position="827"/>
    </location>
</feature>
<dbReference type="GO" id="GO:0032366">
    <property type="term" value="P:intracellular sterol transport"/>
    <property type="evidence" value="ECO:0007669"/>
    <property type="project" value="TreeGrafter"/>
</dbReference>
<dbReference type="CDD" id="cd13220">
    <property type="entry name" value="PH-GRAM_GRAMDC"/>
    <property type="match status" value="1"/>
</dbReference>
<feature type="compositionally biased region" description="Basic and acidic residues" evidence="6">
    <location>
        <begin position="287"/>
        <end position="304"/>
    </location>
</feature>
<feature type="domain" description="VASt" evidence="7">
    <location>
        <begin position="938"/>
        <end position="1109"/>
    </location>
</feature>
<evidence type="ECO:0000256" key="6">
    <source>
        <dbReference type="SAM" id="MobiDB-lite"/>
    </source>
</evidence>
<feature type="region of interest" description="Disordered" evidence="6">
    <location>
        <begin position="912"/>
        <end position="932"/>
    </location>
</feature>
<feature type="compositionally biased region" description="Low complexity" evidence="6">
    <location>
        <begin position="174"/>
        <end position="192"/>
    </location>
</feature>
<dbReference type="eggNOG" id="KOG1032">
    <property type="taxonomic scope" value="Eukaryota"/>
</dbReference>
<name>S3BS98_OPHP1</name>
<feature type="compositionally biased region" description="Polar residues" evidence="6">
    <location>
        <begin position="331"/>
        <end position="340"/>
    </location>
</feature>